<dbReference type="OrthoDB" id="128308at2759"/>
<evidence type="ECO:0000256" key="2">
    <source>
        <dbReference type="ARBA" id="ARBA00004123"/>
    </source>
</evidence>
<proteinExistence type="inferred from homology"/>
<gene>
    <name evidence="10" type="ORF">SETTUDRAFT_106705</name>
</gene>
<evidence type="ECO:0000313" key="11">
    <source>
        <dbReference type="Proteomes" id="UP000016935"/>
    </source>
</evidence>
<dbReference type="EMBL" id="KB908526">
    <property type="protein sequence ID" value="EOA89009.1"/>
    <property type="molecule type" value="Genomic_DNA"/>
</dbReference>
<name>R0KIG7_EXST2</name>
<evidence type="ECO:0000259" key="9">
    <source>
        <dbReference type="SMART" id="SM01312"/>
    </source>
</evidence>
<keyword evidence="6" id="KW-0963">Cytoplasm</keyword>
<feature type="domain" description="Restriction of telomere capping protein 4 C-terminal" evidence="9">
    <location>
        <begin position="418"/>
        <end position="519"/>
    </location>
</feature>
<dbReference type="PANTHER" id="PTHR41391:SF1">
    <property type="entry name" value="RESTRICTION OF TELOMERE CAPPING PROTEIN 4"/>
    <property type="match status" value="1"/>
</dbReference>
<dbReference type="RefSeq" id="XP_008023626.1">
    <property type="nucleotide sequence ID" value="XM_008025435.1"/>
</dbReference>
<feature type="compositionally biased region" description="Acidic residues" evidence="8">
    <location>
        <begin position="199"/>
        <end position="213"/>
    </location>
</feature>
<evidence type="ECO:0000313" key="10">
    <source>
        <dbReference type="EMBL" id="EOA89009.1"/>
    </source>
</evidence>
<dbReference type="GeneID" id="19395191"/>
<comment type="subcellular location">
    <subcellularLocation>
        <location evidence="3">Cytoplasm</location>
    </subcellularLocation>
    <subcellularLocation>
        <location evidence="2">Nucleus</location>
    </subcellularLocation>
</comment>
<reference evidence="10 11" key="1">
    <citation type="journal article" date="2012" name="PLoS Pathog.">
        <title>Diverse lifestyles and strategies of plant pathogenesis encoded in the genomes of eighteen Dothideomycetes fungi.</title>
        <authorList>
            <person name="Ohm R.A."/>
            <person name="Feau N."/>
            <person name="Henrissat B."/>
            <person name="Schoch C.L."/>
            <person name="Horwitz B.A."/>
            <person name="Barry K.W."/>
            <person name="Condon B.J."/>
            <person name="Copeland A.C."/>
            <person name="Dhillon B."/>
            <person name="Glaser F."/>
            <person name="Hesse C.N."/>
            <person name="Kosti I."/>
            <person name="LaButti K."/>
            <person name="Lindquist E.A."/>
            <person name="Lucas S."/>
            <person name="Salamov A.A."/>
            <person name="Bradshaw R.E."/>
            <person name="Ciuffetti L."/>
            <person name="Hamelin R.C."/>
            <person name="Kema G.H.J."/>
            <person name="Lawrence C."/>
            <person name="Scott J.A."/>
            <person name="Spatafora J.W."/>
            <person name="Turgeon B.G."/>
            <person name="de Wit P.J.G.M."/>
            <person name="Zhong S."/>
            <person name="Goodwin S.B."/>
            <person name="Grigoriev I.V."/>
        </authorList>
    </citation>
    <scope>NUCLEOTIDE SEQUENCE [LARGE SCALE GENOMIC DNA]</scope>
    <source>
        <strain evidence="11">28A</strain>
    </source>
</reference>
<feature type="compositionally biased region" description="Low complexity" evidence="8">
    <location>
        <begin position="69"/>
        <end position="82"/>
    </location>
</feature>
<dbReference type="GO" id="GO:0005634">
    <property type="term" value="C:nucleus"/>
    <property type="evidence" value="ECO:0007669"/>
    <property type="project" value="UniProtKB-SubCell"/>
</dbReference>
<evidence type="ECO:0000256" key="8">
    <source>
        <dbReference type="SAM" id="MobiDB-lite"/>
    </source>
</evidence>
<evidence type="ECO:0000256" key="6">
    <source>
        <dbReference type="ARBA" id="ARBA00022490"/>
    </source>
</evidence>
<reference evidence="10 11" key="2">
    <citation type="journal article" date="2013" name="PLoS Genet.">
        <title>Comparative genome structure, secondary metabolite, and effector coding capacity across Cochliobolus pathogens.</title>
        <authorList>
            <person name="Condon B.J."/>
            <person name="Leng Y."/>
            <person name="Wu D."/>
            <person name="Bushley K.E."/>
            <person name="Ohm R.A."/>
            <person name="Otillar R."/>
            <person name="Martin J."/>
            <person name="Schackwitz W."/>
            <person name="Grimwood J."/>
            <person name="MohdZainudin N."/>
            <person name="Xue C."/>
            <person name="Wang R."/>
            <person name="Manning V.A."/>
            <person name="Dhillon B."/>
            <person name="Tu Z.J."/>
            <person name="Steffenson B.J."/>
            <person name="Salamov A."/>
            <person name="Sun H."/>
            <person name="Lowry S."/>
            <person name="LaButti K."/>
            <person name="Han J."/>
            <person name="Copeland A."/>
            <person name="Lindquist E."/>
            <person name="Barry K."/>
            <person name="Schmutz J."/>
            <person name="Baker S.E."/>
            <person name="Ciuffetti L.M."/>
            <person name="Grigoriev I.V."/>
            <person name="Zhong S."/>
            <person name="Turgeon B.G."/>
        </authorList>
    </citation>
    <scope>NUCLEOTIDE SEQUENCE [LARGE SCALE GENOMIC DNA]</scope>
    <source>
        <strain evidence="11">28A</strain>
    </source>
</reference>
<keyword evidence="7" id="KW-0539">Nucleus</keyword>
<comment type="function">
    <text evidence="1">May be involved in a process influencing telomere capping.</text>
</comment>
<comment type="similarity">
    <text evidence="4">Belongs to the RTC4 family.</text>
</comment>
<dbReference type="SMART" id="SM01312">
    <property type="entry name" value="RTC4"/>
    <property type="match status" value="1"/>
</dbReference>
<dbReference type="Pfam" id="PF14474">
    <property type="entry name" value="RTC4"/>
    <property type="match status" value="1"/>
</dbReference>
<evidence type="ECO:0000256" key="7">
    <source>
        <dbReference type="ARBA" id="ARBA00023242"/>
    </source>
</evidence>
<feature type="compositionally biased region" description="Basic and acidic residues" evidence="8">
    <location>
        <begin position="21"/>
        <end position="31"/>
    </location>
</feature>
<dbReference type="eggNOG" id="ENOG502SEU0">
    <property type="taxonomic scope" value="Eukaryota"/>
</dbReference>
<evidence type="ECO:0000256" key="3">
    <source>
        <dbReference type="ARBA" id="ARBA00004496"/>
    </source>
</evidence>
<dbReference type="PANTHER" id="PTHR41391">
    <property type="entry name" value="RESTRICTION OF TELOMERE CAPPING PROTEIN 4"/>
    <property type="match status" value="1"/>
</dbReference>
<dbReference type="AlphaFoldDB" id="R0KIG7"/>
<evidence type="ECO:0000256" key="1">
    <source>
        <dbReference type="ARBA" id="ARBA00002738"/>
    </source>
</evidence>
<dbReference type="GO" id="GO:0005737">
    <property type="term" value="C:cytoplasm"/>
    <property type="evidence" value="ECO:0007669"/>
    <property type="project" value="UniProtKB-SubCell"/>
</dbReference>
<keyword evidence="11" id="KW-1185">Reference proteome</keyword>
<dbReference type="InterPro" id="IPR039024">
    <property type="entry name" value="RTC4"/>
</dbReference>
<organism evidence="10 11">
    <name type="scientific">Exserohilum turcicum (strain 28A)</name>
    <name type="common">Northern leaf blight fungus</name>
    <name type="synonym">Setosphaeria turcica</name>
    <dbReference type="NCBI Taxonomy" id="671987"/>
    <lineage>
        <taxon>Eukaryota</taxon>
        <taxon>Fungi</taxon>
        <taxon>Dikarya</taxon>
        <taxon>Ascomycota</taxon>
        <taxon>Pezizomycotina</taxon>
        <taxon>Dothideomycetes</taxon>
        <taxon>Pleosporomycetidae</taxon>
        <taxon>Pleosporales</taxon>
        <taxon>Pleosporineae</taxon>
        <taxon>Pleosporaceae</taxon>
        <taxon>Exserohilum</taxon>
    </lineage>
</organism>
<evidence type="ECO:0000256" key="4">
    <source>
        <dbReference type="ARBA" id="ARBA00009461"/>
    </source>
</evidence>
<accession>R0KIG7</accession>
<sequence length="538" mass="59274">MAGLSRNGVRPLLKTVRGKRHATDDDHEPTAKRQANSEAAARKQQEEIDINADPISSDDELRAPPPRSTKPAKPSIPASSSADTELKRPQKPAVKKSTSIRAPARGTYQSSQAHKAGNGRTDDKENTPTSSKSAPSGPIQWGMEHVSQKTSKNAKGYGSKTKNIHAAVPKKFGKRAIMSAAPSYGSPNQSKSKQPPPDSESDSEVSMLDDDELEKLAEEVNGAEMSEDTELRRVGSKPKRTQTDSKNAKAAPLDDDELSDSKNSAKTAQLFNQLSSWKESQDISSSQPDSSAAQEHLDDVSNYIERLPQIEEEGSRCTLCNEAVNTTDYWAFWKGKPKTVKHKSAFCHLHKKLSAQLAYEQAGYPCVDWKTLPRRLRRHKATLTQILHNERPSTHRARYEPLALTGKAAAVPSTRTDLSHAKQQELASYALDERAAYPGYYGPHGRRLITENIMDLLKTDIKACADSVVQASGIAAFVQAVLVPEAAVLLIMQDCGVDALEAERIRSDTYDMGLLLHEEIEDEVLRRPEDETDDETEY</sequence>
<feature type="region of interest" description="Disordered" evidence="8">
    <location>
        <begin position="1"/>
        <end position="263"/>
    </location>
</feature>
<dbReference type="InterPro" id="IPR028094">
    <property type="entry name" value="RTC4_C"/>
</dbReference>
<evidence type="ECO:0000256" key="5">
    <source>
        <dbReference type="ARBA" id="ARBA00015162"/>
    </source>
</evidence>
<protein>
    <recommendedName>
        <fullName evidence="5">Restriction of telomere capping protein 4</fullName>
    </recommendedName>
</protein>
<dbReference type="Proteomes" id="UP000016935">
    <property type="component" value="Unassembled WGS sequence"/>
</dbReference>
<dbReference type="HOGENOM" id="CLU_495208_0_0_1"/>